<dbReference type="SUPFAM" id="SSF52540">
    <property type="entry name" value="P-loop containing nucleoside triphosphate hydrolases"/>
    <property type="match status" value="1"/>
</dbReference>
<feature type="compositionally biased region" description="Basic and acidic residues" evidence="1">
    <location>
        <begin position="1"/>
        <end position="16"/>
    </location>
</feature>
<dbReference type="AlphaFoldDB" id="A0AAD9AHZ0"/>
<reference evidence="3" key="1">
    <citation type="submission" date="2023-01" db="EMBL/GenBank/DDBJ databases">
        <title>Colletotrichum chrysophilum M932 genome sequence.</title>
        <authorList>
            <person name="Baroncelli R."/>
        </authorList>
    </citation>
    <scope>NUCLEOTIDE SEQUENCE</scope>
    <source>
        <strain evidence="3">M932</strain>
    </source>
</reference>
<accession>A0AAD9AHZ0</accession>
<feature type="compositionally biased region" description="Basic and acidic residues" evidence="1">
    <location>
        <begin position="248"/>
        <end position="257"/>
    </location>
</feature>
<dbReference type="PANTHER" id="PTHR46411">
    <property type="entry name" value="FAMILY ATPASE, PUTATIVE-RELATED"/>
    <property type="match status" value="1"/>
</dbReference>
<dbReference type="InterPro" id="IPR003593">
    <property type="entry name" value="AAA+_ATPase"/>
</dbReference>
<name>A0AAD9AHZ0_9PEZI</name>
<dbReference type="EMBL" id="JAQOWY010000216">
    <property type="protein sequence ID" value="KAK1847027.1"/>
    <property type="molecule type" value="Genomic_DNA"/>
</dbReference>
<dbReference type="Proteomes" id="UP001243330">
    <property type="component" value="Unassembled WGS sequence"/>
</dbReference>
<feature type="region of interest" description="Disordered" evidence="1">
    <location>
        <begin position="1"/>
        <end position="35"/>
    </location>
</feature>
<feature type="region of interest" description="Disordered" evidence="1">
    <location>
        <begin position="131"/>
        <end position="157"/>
    </location>
</feature>
<dbReference type="InterPro" id="IPR054289">
    <property type="entry name" value="DUF7025"/>
</dbReference>
<dbReference type="InterPro" id="IPR003959">
    <property type="entry name" value="ATPase_AAA_core"/>
</dbReference>
<evidence type="ECO:0000313" key="3">
    <source>
        <dbReference type="EMBL" id="KAK1847027.1"/>
    </source>
</evidence>
<dbReference type="Pfam" id="PF23232">
    <property type="entry name" value="AAA_lid_13"/>
    <property type="match status" value="1"/>
</dbReference>
<dbReference type="SMART" id="SM00382">
    <property type="entry name" value="AAA"/>
    <property type="match status" value="1"/>
</dbReference>
<dbReference type="InterPro" id="IPR027417">
    <property type="entry name" value="P-loop_NTPase"/>
</dbReference>
<feature type="compositionally biased region" description="Acidic residues" evidence="1">
    <location>
        <begin position="985"/>
        <end position="994"/>
    </location>
</feature>
<feature type="compositionally biased region" description="Basic and acidic residues" evidence="1">
    <location>
        <begin position="298"/>
        <end position="312"/>
    </location>
</feature>
<dbReference type="Gene3D" id="3.40.50.300">
    <property type="entry name" value="P-loop containing nucleotide triphosphate hydrolases"/>
    <property type="match status" value="1"/>
</dbReference>
<evidence type="ECO:0000259" key="2">
    <source>
        <dbReference type="SMART" id="SM00382"/>
    </source>
</evidence>
<feature type="region of interest" description="Disordered" evidence="1">
    <location>
        <begin position="248"/>
        <end position="312"/>
    </location>
</feature>
<comment type="caution">
    <text evidence="3">The sequence shown here is derived from an EMBL/GenBank/DDBJ whole genome shotgun (WGS) entry which is preliminary data.</text>
</comment>
<dbReference type="GO" id="GO:0005524">
    <property type="term" value="F:ATP binding"/>
    <property type="evidence" value="ECO:0007669"/>
    <property type="project" value="InterPro"/>
</dbReference>
<feature type="compositionally biased region" description="Basic and acidic residues" evidence="1">
    <location>
        <begin position="907"/>
        <end position="923"/>
    </location>
</feature>
<evidence type="ECO:0000313" key="4">
    <source>
        <dbReference type="Proteomes" id="UP001243330"/>
    </source>
</evidence>
<dbReference type="Pfam" id="PF22942">
    <property type="entry name" value="DUF7025"/>
    <property type="match status" value="1"/>
</dbReference>
<feature type="compositionally biased region" description="Basic and acidic residues" evidence="1">
    <location>
        <begin position="955"/>
        <end position="971"/>
    </location>
</feature>
<dbReference type="Pfam" id="PF00004">
    <property type="entry name" value="AAA"/>
    <property type="match status" value="1"/>
</dbReference>
<organism evidence="3 4">
    <name type="scientific">Colletotrichum chrysophilum</name>
    <dbReference type="NCBI Taxonomy" id="1836956"/>
    <lineage>
        <taxon>Eukaryota</taxon>
        <taxon>Fungi</taxon>
        <taxon>Dikarya</taxon>
        <taxon>Ascomycota</taxon>
        <taxon>Pezizomycotina</taxon>
        <taxon>Sordariomycetes</taxon>
        <taxon>Hypocreomycetidae</taxon>
        <taxon>Glomerellales</taxon>
        <taxon>Glomerellaceae</taxon>
        <taxon>Colletotrichum</taxon>
        <taxon>Colletotrichum gloeosporioides species complex</taxon>
    </lineage>
</organism>
<feature type="domain" description="AAA+ ATPase" evidence="2">
    <location>
        <begin position="692"/>
        <end position="847"/>
    </location>
</feature>
<proteinExistence type="predicted"/>
<dbReference type="PANTHER" id="PTHR46411:SF3">
    <property type="entry name" value="AAA+ ATPASE DOMAIN-CONTAINING PROTEIN"/>
    <property type="match status" value="1"/>
</dbReference>
<protein>
    <submittedName>
        <fullName evidence="3">AAA family</fullName>
    </submittedName>
</protein>
<evidence type="ECO:0000256" key="1">
    <source>
        <dbReference type="SAM" id="MobiDB-lite"/>
    </source>
</evidence>
<sequence>MAEKTATTEKSDHDISDPISLPEDSSPRKKDYSRPRRRRSLYVYYSDSELSEEELPPIEDSSLLERPLTSGVRYYNYNGFQNRMRKDEGDSGIEVFVAKPDWFSEMMAEDDMRDCPPPKRPQPTATALIKESRQQFASSNGPPPPPPPPPYFPPVPHPDFYDVEVRAPDQRLDGHKYAYASRLQLSSGSETAPDGRIMRIRLRSEVVLRALASVAGYDGIAREKVVEFHRPFRVLEESLTGMKSKLSEMERAMEKQTPEASHVAAKSEQQEVDHTDNAPLSSESLGTADPINTLPDLSEGKGNEEHTTSPAAVDRDLEHMRCFVNFVEQVVLPIRERFRGSELQKRRRVCFEDIPYLFQPGSLAFLTHRARTKRLLHRSAVQKVWRMVSCCPATVPTVYRYGSTMNPSQFTRWSLYSFDYDGENLVPIWAVVKFERFTGEMDITSLECYPLSLHENVKDIIEEQKACGKLFLKCIRSSAKHHYYSGWTFITGLFAEPLLDDGGRELHFPEHIESEIVVDFKETLQSYPGWETYSGSPQPWVGSSWDSEPYAEYPLKIWDEDARTFPQPRLSYPVNTSIVIEEQELYESEAKAWFDRDSFLGKKTNWKEWSWSDEDIALLPRRVFAYILRERKFTRIDVRSIEFNTNQGNLTLDQIQMKPERRRMIRSAVAAHFRGKQGPSTSDLDPIRGKGKGLVILLHGAPGVGKTATAEAVAAETERPLFPITCGDLGFSPAAVERSGKDIFRYAHLWNCILLFDEADVFLTQRERGAGNLERNALVGDGVARDGFLDVKDKGIIKFVRTQYEEYSESTGRNRGPWNGRQIRNAVQIAAGLALYDKQIEIEEDGEDNAPATLRAKHFEAVAGTTAEFEEYLKIVKIGDEEDQARRRQERADHWRAREIYDEDYSDRETRRRTQVARYRESSVDPGLSSSRPRKNSRPQRSDVLDRTQPAHRRRQDDMGGGRGAGREQQRPRGSRMTRPAQDDYHEDDDDMEDDNLRDQYDEEEEQDEYTHERRPQGGRTGAGRQRL</sequence>
<feature type="compositionally biased region" description="Pro residues" evidence="1">
    <location>
        <begin position="141"/>
        <end position="157"/>
    </location>
</feature>
<gene>
    <name evidence="3" type="ORF">CCHR01_10364</name>
</gene>
<feature type="region of interest" description="Disordered" evidence="1">
    <location>
        <begin position="906"/>
        <end position="1028"/>
    </location>
</feature>
<feature type="compositionally biased region" description="Basic and acidic residues" evidence="1">
    <location>
        <begin position="25"/>
        <end position="34"/>
    </location>
</feature>
<dbReference type="GO" id="GO:0016887">
    <property type="term" value="F:ATP hydrolysis activity"/>
    <property type="evidence" value="ECO:0007669"/>
    <property type="project" value="InterPro"/>
</dbReference>
<dbReference type="InterPro" id="IPR056599">
    <property type="entry name" value="AAA_lid_fung"/>
</dbReference>
<keyword evidence="4" id="KW-1185">Reference proteome</keyword>